<dbReference type="Pfam" id="PF04057">
    <property type="entry name" value="Rep-A_N"/>
    <property type="match status" value="1"/>
</dbReference>
<comment type="caution">
    <text evidence="15">The sequence shown here is derived from an EMBL/GenBank/DDBJ whole genome shotgun (WGS) entry which is preliminary data.</text>
</comment>
<dbReference type="CDD" id="cd04474">
    <property type="entry name" value="RPA1_DBD_A"/>
    <property type="match status" value="1"/>
</dbReference>
<proteinExistence type="inferred from homology"/>
<keyword evidence="3 9" id="KW-0235">DNA replication</keyword>
<gene>
    <name evidence="15" type="ORF">Glove_251g21</name>
</gene>
<feature type="region of interest" description="Disordered" evidence="10">
    <location>
        <begin position="115"/>
        <end position="202"/>
    </location>
</feature>
<dbReference type="InterPro" id="IPR013955">
    <property type="entry name" value="Rep_factor-A_C"/>
</dbReference>
<dbReference type="FunFam" id="2.40.50.140:FF:000090">
    <property type="entry name" value="Replication protein A subunit"/>
    <property type="match status" value="1"/>
</dbReference>
<feature type="domain" description="OB" evidence="11">
    <location>
        <begin position="217"/>
        <end position="299"/>
    </location>
</feature>
<evidence type="ECO:0000259" key="12">
    <source>
        <dbReference type="Pfam" id="PF04057"/>
    </source>
</evidence>
<evidence type="ECO:0000313" key="15">
    <source>
        <dbReference type="EMBL" id="RHZ71878.1"/>
    </source>
</evidence>
<feature type="domain" description="Replication protein A OB" evidence="14">
    <location>
        <begin position="324"/>
        <end position="420"/>
    </location>
</feature>
<feature type="domain" description="Replication factor A C-terminal" evidence="13">
    <location>
        <begin position="482"/>
        <end position="628"/>
    </location>
</feature>
<dbReference type="FunFam" id="2.40.50.140:FF:000041">
    <property type="entry name" value="Replication protein A subunit"/>
    <property type="match status" value="1"/>
</dbReference>
<dbReference type="InterPro" id="IPR012340">
    <property type="entry name" value="NA-bd_OB-fold"/>
</dbReference>
<dbReference type="STRING" id="1348612.A0A397IC75"/>
<keyword evidence="6 9" id="KW-0862">Zinc</keyword>
<evidence type="ECO:0000259" key="13">
    <source>
        <dbReference type="Pfam" id="PF08646"/>
    </source>
</evidence>
<evidence type="ECO:0000313" key="16">
    <source>
        <dbReference type="Proteomes" id="UP000266861"/>
    </source>
</evidence>
<dbReference type="GO" id="GO:0006260">
    <property type="term" value="P:DNA replication"/>
    <property type="evidence" value="ECO:0007669"/>
    <property type="project" value="UniProtKB-KW"/>
</dbReference>
<accession>A0A397IC75</accession>
<evidence type="ECO:0000256" key="6">
    <source>
        <dbReference type="ARBA" id="ARBA00022833"/>
    </source>
</evidence>
<dbReference type="EMBL" id="PQFF01000231">
    <property type="protein sequence ID" value="RHZ71878.1"/>
    <property type="molecule type" value="Genomic_DNA"/>
</dbReference>
<dbReference type="SUPFAM" id="SSF50249">
    <property type="entry name" value="Nucleic acid-binding proteins"/>
    <property type="match status" value="4"/>
</dbReference>
<evidence type="ECO:0000256" key="3">
    <source>
        <dbReference type="ARBA" id="ARBA00022705"/>
    </source>
</evidence>
<dbReference type="PANTHER" id="PTHR47165">
    <property type="entry name" value="OS03G0429900 PROTEIN"/>
    <property type="match status" value="1"/>
</dbReference>
<feature type="compositionally biased region" description="Low complexity" evidence="10">
    <location>
        <begin position="131"/>
        <end position="153"/>
    </location>
</feature>
<keyword evidence="5 9" id="KW-0863">Zinc-finger</keyword>
<dbReference type="GO" id="GO:0003677">
    <property type="term" value="F:DNA binding"/>
    <property type="evidence" value="ECO:0007669"/>
    <property type="project" value="UniProtKB-KW"/>
</dbReference>
<evidence type="ECO:0000256" key="1">
    <source>
        <dbReference type="ARBA" id="ARBA00004123"/>
    </source>
</evidence>
<dbReference type="NCBIfam" id="TIGR00617">
    <property type="entry name" value="rpa1"/>
    <property type="match status" value="1"/>
</dbReference>
<comment type="similarity">
    <text evidence="2 9">Belongs to the replication factor A protein 1 family.</text>
</comment>
<dbReference type="GO" id="GO:0000781">
    <property type="term" value="C:chromosome, telomeric region"/>
    <property type="evidence" value="ECO:0007669"/>
    <property type="project" value="UniProtKB-ARBA"/>
</dbReference>
<evidence type="ECO:0000256" key="5">
    <source>
        <dbReference type="ARBA" id="ARBA00022771"/>
    </source>
</evidence>
<dbReference type="InterPro" id="IPR031657">
    <property type="entry name" value="REPA_OB_2"/>
</dbReference>
<dbReference type="InterPro" id="IPR004365">
    <property type="entry name" value="NA-bd_OB_tRNA"/>
</dbReference>
<comment type="function">
    <text evidence="9">As part of the replication protein A (RPA/RP-A), a single-stranded DNA-binding heterotrimeric complex, may play an essential role in DNA replication, recombination and repair. Binds and stabilizes single-stranded DNA intermediates, preventing complementary DNA reannealing and recruiting different proteins involved in DNA metabolism.</text>
</comment>
<protein>
    <recommendedName>
        <fullName evidence="9">Replication protein A subunit</fullName>
    </recommendedName>
</protein>
<keyword evidence="16" id="KW-1185">Reference proteome</keyword>
<evidence type="ECO:0000256" key="9">
    <source>
        <dbReference type="RuleBase" id="RU364130"/>
    </source>
</evidence>
<dbReference type="Proteomes" id="UP000266861">
    <property type="component" value="Unassembled WGS sequence"/>
</dbReference>
<dbReference type="CDD" id="cd04475">
    <property type="entry name" value="RPA1_DBD_B"/>
    <property type="match status" value="1"/>
</dbReference>
<sequence length="652" mass="74442">MDEKVSTGILKLMFAAHENEKPLPENPILQVMKVGLTNPSNQYQNTSQQRYRVAFSDGREYVQAMITSAIMKTLGKGLLERGQLVRLNNYNFAATHKILIIQSCDLVSNVRPIIGNPKPTDEQESKANSLQRPQIQQLQQQQPLQQRDYQQQQGPIMSQRSNNPPQIMPPQSIQRPQTLQVRPPQQSNIRPPTSQTNDGDEGVFPISYLSPYHNKWRIKGFVGSKSEIKRWKNQRGEGKLFNVTLLDNSGEIRATAFNQQVDEFFNVLQEGKLFYISKAKINVAKKQYSSVKNDYEITLESGTQIVPCPDNDPMNMLKFDFVPISDLMNHEKDSTIDIIGIIKSADDLQSITTKATQKIINKRELTVVDQSGYMVRMTLWGQQAENFEMNENPVVVCKNVKVGDFQGRSLSVFSGTTLLYNPNIHEAKELRDWYQTIDENQEFNSFSGMGGGYIAMQERIENRKTIEQVKSENLGGGEKVDYFSTVAYVIFIKKENNYYPACANTGCNKKVSDENRDDGWHCEKCGRTFSQPNYRYIAPISVADYTDSTWFQCFNDAAEIILGCPANDLRLLKDENDSAHDAVFEKAYFKPYIFKCRAKTENYNDNARVRYTVANMSPVDYIAQSKEMLQNIKILDPIRVHILPSVNTAKYF</sequence>
<dbReference type="Gene3D" id="2.40.50.140">
    <property type="entry name" value="Nucleic acid-binding proteins"/>
    <property type="match status" value="4"/>
</dbReference>
<evidence type="ECO:0000256" key="10">
    <source>
        <dbReference type="SAM" id="MobiDB-lite"/>
    </source>
</evidence>
<evidence type="ECO:0000256" key="2">
    <source>
        <dbReference type="ARBA" id="ARBA00005690"/>
    </source>
</evidence>
<dbReference type="OrthoDB" id="1751331at2759"/>
<dbReference type="GO" id="GO:0006281">
    <property type="term" value="P:DNA repair"/>
    <property type="evidence" value="ECO:0007669"/>
    <property type="project" value="InterPro"/>
</dbReference>
<reference evidence="15 16" key="1">
    <citation type="submission" date="2018-08" db="EMBL/GenBank/DDBJ databases">
        <title>Genome and evolution of the arbuscular mycorrhizal fungus Diversispora epigaea (formerly Glomus versiforme) and its bacterial endosymbionts.</title>
        <authorList>
            <person name="Sun X."/>
            <person name="Fei Z."/>
            <person name="Harrison M."/>
        </authorList>
    </citation>
    <scope>NUCLEOTIDE SEQUENCE [LARGE SCALE GENOMIC DNA]</scope>
    <source>
        <strain evidence="15 16">IT104</strain>
    </source>
</reference>
<feature type="domain" description="Replication factor-A protein 1 N-terminal" evidence="12">
    <location>
        <begin position="21"/>
        <end position="107"/>
    </location>
</feature>
<dbReference type="FunFam" id="2.40.50.140:FF:000064">
    <property type="entry name" value="Replication protein A subunit"/>
    <property type="match status" value="1"/>
</dbReference>
<dbReference type="InterPro" id="IPR007199">
    <property type="entry name" value="Rep_factor-A_N"/>
</dbReference>
<evidence type="ECO:0000256" key="7">
    <source>
        <dbReference type="ARBA" id="ARBA00023125"/>
    </source>
</evidence>
<comment type="subcellular location">
    <subcellularLocation>
        <location evidence="1 9">Nucleus</location>
    </subcellularLocation>
</comment>
<dbReference type="InterPro" id="IPR004591">
    <property type="entry name" value="Rfa1"/>
</dbReference>
<dbReference type="GO" id="GO:0008270">
    <property type="term" value="F:zinc ion binding"/>
    <property type="evidence" value="ECO:0007669"/>
    <property type="project" value="UniProtKB-KW"/>
</dbReference>
<feature type="compositionally biased region" description="Polar residues" evidence="10">
    <location>
        <begin position="154"/>
        <end position="197"/>
    </location>
</feature>
<keyword evidence="8 9" id="KW-0539">Nucleus</keyword>
<name>A0A397IC75_9GLOM</name>
<dbReference type="InterPro" id="IPR047192">
    <property type="entry name" value="Euk_RPA1_DBD_C"/>
</dbReference>
<dbReference type="CDD" id="cd04476">
    <property type="entry name" value="RPA1_DBD_C"/>
    <property type="match status" value="1"/>
</dbReference>
<evidence type="ECO:0000259" key="11">
    <source>
        <dbReference type="Pfam" id="PF01336"/>
    </source>
</evidence>
<dbReference type="PANTHER" id="PTHR47165:SF4">
    <property type="entry name" value="OS03G0429900 PROTEIN"/>
    <property type="match status" value="1"/>
</dbReference>
<evidence type="ECO:0000256" key="8">
    <source>
        <dbReference type="ARBA" id="ARBA00023242"/>
    </source>
</evidence>
<dbReference type="GO" id="GO:0007004">
    <property type="term" value="P:telomere maintenance via telomerase"/>
    <property type="evidence" value="ECO:0007669"/>
    <property type="project" value="UniProtKB-ARBA"/>
</dbReference>
<dbReference type="GO" id="GO:0006310">
    <property type="term" value="P:DNA recombination"/>
    <property type="evidence" value="ECO:0007669"/>
    <property type="project" value="InterPro"/>
</dbReference>
<comment type="subunit">
    <text evidence="9">Component of the heterotrimeric canonical replication protein A complex (RPA).</text>
</comment>
<dbReference type="Pfam" id="PF08646">
    <property type="entry name" value="Rep_fac-A_C"/>
    <property type="match status" value="1"/>
</dbReference>
<dbReference type="AlphaFoldDB" id="A0A397IC75"/>
<keyword evidence="7 9" id="KW-0238">DNA-binding</keyword>
<evidence type="ECO:0000256" key="4">
    <source>
        <dbReference type="ARBA" id="ARBA00022723"/>
    </source>
</evidence>
<evidence type="ECO:0000259" key="14">
    <source>
        <dbReference type="Pfam" id="PF16900"/>
    </source>
</evidence>
<dbReference type="Pfam" id="PF16900">
    <property type="entry name" value="REPA_OB_2"/>
    <property type="match status" value="1"/>
</dbReference>
<keyword evidence="4 9" id="KW-0479">Metal-binding</keyword>
<organism evidence="15 16">
    <name type="scientific">Diversispora epigaea</name>
    <dbReference type="NCBI Taxonomy" id="1348612"/>
    <lineage>
        <taxon>Eukaryota</taxon>
        <taxon>Fungi</taxon>
        <taxon>Fungi incertae sedis</taxon>
        <taxon>Mucoromycota</taxon>
        <taxon>Glomeromycotina</taxon>
        <taxon>Glomeromycetes</taxon>
        <taxon>Diversisporales</taxon>
        <taxon>Diversisporaceae</taxon>
        <taxon>Diversispora</taxon>
    </lineage>
</organism>
<dbReference type="Pfam" id="PF01336">
    <property type="entry name" value="tRNA_anti-codon"/>
    <property type="match status" value="1"/>
</dbReference>
<dbReference type="GO" id="GO:0005662">
    <property type="term" value="C:DNA replication factor A complex"/>
    <property type="evidence" value="ECO:0007669"/>
    <property type="project" value="UniProtKB-ARBA"/>
</dbReference>